<dbReference type="EMBL" id="JBBPBN010000028">
    <property type="protein sequence ID" value="KAK9006711.1"/>
    <property type="molecule type" value="Genomic_DNA"/>
</dbReference>
<evidence type="ECO:0000256" key="4">
    <source>
        <dbReference type="ARBA" id="ARBA00022525"/>
    </source>
</evidence>
<dbReference type="CDD" id="cd02241">
    <property type="entry name" value="cupin_OxOx"/>
    <property type="match status" value="1"/>
</dbReference>
<keyword evidence="5" id="KW-0479">Metal-binding</keyword>
<keyword evidence="4" id="KW-0964">Secreted</keyword>
<keyword evidence="6" id="KW-0732">Signal</keyword>
<comment type="similarity">
    <text evidence="2">Belongs to the germin family.</text>
</comment>
<dbReference type="InterPro" id="IPR011051">
    <property type="entry name" value="RmlC_Cupin_sf"/>
</dbReference>
<evidence type="ECO:0000256" key="1">
    <source>
        <dbReference type="ARBA" id="ARBA00004271"/>
    </source>
</evidence>
<dbReference type="InterPro" id="IPR014710">
    <property type="entry name" value="RmlC-like_jellyroll"/>
</dbReference>
<accession>A0ABR2R1R2</accession>
<comment type="caution">
    <text evidence="11">The sequence shown here is derived from an EMBL/GenBank/DDBJ whole genome shotgun (WGS) entry which is preliminary data.</text>
</comment>
<gene>
    <name evidence="11" type="ORF">V6N11_019045</name>
</gene>
<dbReference type="SUPFAM" id="SSF51182">
    <property type="entry name" value="RmlC-like cupins"/>
    <property type="match status" value="1"/>
</dbReference>
<name>A0ABR2R1R2_9ROSI</name>
<evidence type="ECO:0000256" key="2">
    <source>
        <dbReference type="ARBA" id="ARBA00007456"/>
    </source>
</evidence>
<dbReference type="CDD" id="cd06222">
    <property type="entry name" value="RNase_H_like"/>
    <property type="match status" value="1"/>
</dbReference>
<evidence type="ECO:0000256" key="9">
    <source>
        <dbReference type="ARBA" id="ARBA00023211"/>
    </source>
</evidence>
<reference evidence="11 12" key="1">
    <citation type="journal article" date="2024" name="G3 (Bethesda)">
        <title>Genome assembly of Hibiscus sabdariffa L. provides insights into metabolisms of medicinal natural products.</title>
        <authorList>
            <person name="Kim T."/>
        </authorList>
    </citation>
    <scope>NUCLEOTIDE SEQUENCE [LARGE SCALE GENOMIC DNA]</scope>
    <source>
        <strain evidence="11">TK-2024</strain>
        <tissue evidence="11">Old leaves</tissue>
    </source>
</reference>
<dbReference type="InterPro" id="IPR036397">
    <property type="entry name" value="RNaseH_sf"/>
</dbReference>
<dbReference type="InterPro" id="IPR019780">
    <property type="entry name" value="Germin_Mn-BS"/>
</dbReference>
<dbReference type="SUPFAM" id="SSF53098">
    <property type="entry name" value="Ribonuclease H-like"/>
    <property type="match status" value="1"/>
</dbReference>
<keyword evidence="3" id="KW-0052">Apoplast</keyword>
<proteinExistence type="inferred from homology"/>
<dbReference type="InterPro" id="IPR012337">
    <property type="entry name" value="RNaseH-like_sf"/>
</dbReference>
<keyword evidence="7" id="KW-1015">Disulfide bond</keyword>
<dbReference type="Pfam" id="PF00190">
    <property type="entry name" value="Cupin_1"/>
    <property type="match status" value="1"/>
</dbReference>
<evidence type="ECO:0000256" key="8">
    <source>
        <dbReference type="ARBA" id="ARBA00023180"/>
    </source>
</evidence>
<evidence type="ECO:0000256" key="6">
    <source>
        <dbReference type="ARBA" id="ARBA00022729"/>
    </source>
</evidence>
<organism evidence="11 12">
    <name type="scientific">Hibiscus sabdariffa</name>
    <name type="common">roselle</name>
    <dbReference type="NCBI Taxonomy" id="183260"/>
    <lineage>
        <taxon>Eukaryota</taxon>
        <taxon>Viridiplantae</taxon>
        <taxon>Streptophyta</taxon>
        <taxon>Embryophyta</taxon>
        <taxon>Tracheophyta</taxon>
        <taxon>Spermatophyta</taxon>
        <taxon>Magnoliopsida</taxon>
        <taxon>eudicotyledons</taxon>
        <taxon>Gunneridae</taxon>
        <taxon>Pentapetalae</taxon>
        <taxon>rosids</taxon>
        <taxon>malvids</taxon>
        <taxon>Malvales</taxon>
        <taxon>Malvaceae</taxon>
        <taxon>Malvoideae</taxon>
        <taxon>Hibiscus</taxon>
    </lineage>
</organism>
<evidence type="ECO:0000259" key="10">
    <source>
        <dbReference type="SMART" id="SM00835"/>
    </source>
</evidence>
<dbReference type="PANTHER" id="PTHR31238">
    <property type="entry name" value="GERMIN-LIKE PROTEIN SUBFAMILY 3 MEMBER 3"/>
    <property type="match status" value="1"/>
</dbReference>
<dbReference type="Pfam" id="PF13456">
    <property type="entry name" value="RVT_3"/>
    <property type="match status" value="1"/>
</dbReference>
<dbReference type="Gene3D" id="2.60.120.10">
    <property type="entry name" value="Jelly Rolls"/>
    <property type="match status" value="1"/>
</dbReference>
<evidence type="ECO:0000256" key="3">
    <source>
        <dbReference type="ARBA" id="ARBA00022523"/>
    </source>
</evidence>
<protein>
    <recommendedName>
        <fullName evidence="10">Cupin type-1 domain-containing protein</fullName>
    </recommendedName>
</protein>
<dbReference type="Proteomes" id="UP001396334">
    <property type="component" value="Unassembled WGS sequence"/>
</dbReference>
<dbReference type="Gene3D" id="3.30.420.10">
    <property type="entry name" value="Ribonuclease H-like superfamily/Ribonuclease H"/>
    <property type="match status" value="1"/>
</dbReference>
<comment type="subcellular location">
    <subcellularLocation>
        <location evidence="1">Secreted</location>
        <location evidence="1">Extracellular space</location>
        <location evidence="1">Apoplast</location>
    </subcellularLocation>
</comment>
<dbReference type="InterPro" id="IPR044730">
    <property type="entry name" value="RNase_H-like_dom_plant"/>
</dbReference>
<dbReference type="InterPro" id="IPR002156">
    <property type="entry name" value="RNaseH_domain"/>
</dbReference>
<evidence type="ECO:0000313" key="11">
    <source>
        <dbReference type="EMBL" id="KAK9006711.1"/>
    </source>
</evidence>
<keyword evidence="8" id="KW-0325">Glycoprotein</keyword>
<keyword evidence="9" id="KW-0464">Manganese</keyword>
<dbReference type="PRINTS" id="PR00325">
    <property type="entry name" value="GERMIN"/>
</dbReference>
<dbReference type="InterPro" id="IPR006045">
    <property type="entry name" value="Cupin_1"/>
</dbReference>
<dbReference type="PROSITE" id="PS00725">
    <property type="entry name" value="GERMIN"/>
    <property type="match status" value="1"/>
</dbReference>
<feature type="domain" description="Cupin type-1" evidence="10">
    <location>
        <begin position="645"/>
        <end position="795"/>
    </location>
</feature>
<evidence type="ECO:0000256" key="7">
    <source>
        <dbReference type="ARBA" id="ARBA00023157"/>
    </source>
</evidence>
<dbReference type="SMART" id="SM00835">
    <property type="entry name" value="Cupin_1"/>
    <property type="match status" value="1"/>
</dbReference>
<sequence>MQSSRWLLEDTISGIQQFGIYKSSFPLISQVTSISHNSGPTFPPNHASRDCVTPVELEARFLPRLRSSAPVHMGLGINSDLGLGPIVDTGTRSLQDIDSSNSMDITEALRRNQIQSSRWLLEDTISGIQQFGIYKSSFPLISQVTSISRNFGPTFPPNHASRDCVTPVELEVRFLPRLRSSAPVHMGLGINSDLGLGPIVDTGTRSLQVIDSSNSVDITDDVQILERPLPQFRFEAAWLLEEFSEATVCRLWSDSSEALPGKLFTLAQGLSCWFKNLCRSKKATVAALQQRLEHLYDLPVSDAILEEIMGVKVGKRYSSNRYCRRIAQSPVCPRCSQFVPVVAHSIHDCSFTREIWSLTDFRWSPEFIIFIWGIWHARNKFVHEGLSQSALEVFTFCKSYVREIEAVSDSLVSVHQPLVLSWSPPVGPMVKINVDVAFDRVACSSVSGVVVWDSNGHLLGSCIQLNNAIASCFAGETLAVIQGLNFAHDLGCTHVILESDSLTVISKLRSNKEDLSVLRPYISEARGISRNFALCQFVFTPRGSNVVAHRLAQFGDTYMLLEVLLCQDQGIFSHFFSLWFLLLSRTLAFQSFLVSVIMAICSSAFDPSPLQDFCVAINDPKDAVFVNGKFCKDPKLAVADDFFFPGLNKPGNTYNRVGSNVTTVNVDQIPGLNTLGISLVRIDYAPYGENPPHTHPRGTEILVVVQGTLYVGFVTSNPENRLVTKILYPGDVFVFPIGLIHFQYNVGNTPAVAFAALSSQNAGVITIANAVFGSNPPINPDVLTKAFQLDKNVVTHLQSIF</sequence>
<evidence type="ECO:0000313" key="12">
    <source>
        <dbReference type="Proteomes" id="UP001396334"/>
    </source>
</evidence>
<dbReference type="InterPro" id="IPR001929">
    <property type="entry name" value="Germin"/>
</dbReference>
<evidence type="ECO:0000256" key="5">
    <source>
        <dbReference type="ARBA" id="ARBA00022723"/>
    </source>
</evidence>
<keyword evidence="12" id="KW-1185">Reference proteome</keyword>